<accession>A0A193QGB6</accession>
<dbReference type="Proteomes" id="UP000245838">
    <property type="component" value="Chromosome sggmmb4_Chromosome"/>
</dbReference>
<organism evidence="2 3">
    <name type="scientific">Sodalis glossinidius (strain morsitans)</name>
    <dbReference type="NCBI Taxonomy" id="343509"/>
    <lineage>
        <taxon>Bacteria</taxon>
        <taxon>Pseudomonadati</taxon>
        <taxon>Pseudomonadota</taxon>
        <taxon>Gammaproteobacteria</taxon>
        <taxon>Enterobacterales</taxon>
        <taxon>Bruguierivoracaceae</taxon>
        <taxon>Sodalis</taxon>
    </lineage>
</organism>
<evidence type="ECO:0000313" key="2">
    <source>
        <dbReference type="EMBL" id="CRL44212.1"/>
    </source>
</evidence>
<dbReference type="AlphaFoldDB" id="A0A193QGB6"/>
<sequence length="85" mass="9341">MKPGIPVSKKALCQPKLTANQGTRAVASTGVDPGHLYITMASVGYYYLNNRYTLEVIYGQNFVSADALEARFAFNVDTTLRLLKP</sequence>
<dbReference type="Gene3D" id="1.10.357.10">
    <property type="entry name" value="Tetracycline Repressor, domain 2"/>
    <property type="match status" value="1"/>
</dbReference>
<dbReference type="Pfam" id="PF17938">
    <property type="entry name" value="TetR_C_29"/>
    <property type="match status" value="1"/>
</dbReference>
<dbReference type="InterPro" id="IPR036271">
    <property type="entry name" value="Tet_transcr_reg_TetR-rel_C_sf"/>
</dbReference>
<protein>
    <recommendedName>
        <fullName evidence="1">HTH-type transcriptional repressor NicS C-terminal domain-containing protein</fullName>
    </recommendedName>
</protein>
<dbReference type="InterPro" id="IPR041474">
    <property type="entry name" value="NicS_C"/>
</dbReference>
<evidence type="ECO:0000313" key="3">
    <source>
        <dbReference type="Proteomes" id="UP000245838"/>
    </source>
</evidence>
<feature type="domain" description="HTH-type transcriptional repressor NicS C-terminal" evidence="1">
    <location>
        <begin position="29"/>
        <end position="78"/>
    </location>
</feature>
<dbReference type="SUPFAM" id="SSF48498">
    <property type="entry name" value="Tetracyclin repressor-like, C-terminal domain"/>
    <property type="match status" value="1"/>
</dbReference>
<reference evidence="2 3" key="1">
    <citation type="submission" date="2015-05" db="EMBL/GenBank/DDBJ databases">
        <authorList>
            <person name="Goodhead I."/>
        </authorList>
    </citation>
    <scope>NUCLEOTIDE SEQUENCE [LARGE SCALE GENOMIC DNA]</scope>
    <source>
        <strain evidence="3">morsitans</strain>
    </source>
</reference>
<name>A0A193QGB6_SODGM</name>
<evidence type="ECO:0000259" key="1">
    <source>
        <dbReference type="Pfam" id="PF17938"/>
    </source>
</evidence>
<gene>
    <name evidence="2" type="ORF">SGGMMB4_01180</name>
</gene>
<proteinExistence type="predicted"/>
<dbReference type="EMBL" id="LN854557">
    <property type="protein sequence ID" value="CRL44212.1"/>
    <property type="molecule type" value="Genomic_DNA"/>
</dbReference>